<reference evidence="2" key="1">
    <citation type="submission" date="2020-02" db="EMBL/GenBank/DDBJ databases">
        <authorList>
            <person name="Meier V. D."/>
        </authorList>
    </citation>
    <scope>NUCLEOTIDE SEQUENCE</scope>
    <source>
        <strain evidence="2">AVDCRST_MAG59</strain>
    </source>
</reference>
<name>A0A6J4V447_9BACT</name>
<dbReference type="SUPFAM" id="SSF55729">
    <property type="entry name" value="Acyl-CoA N-acyltransferases (Nat)"/>
    <property type="match status" value="1"/>
</dbReference>
<dbReference type="GO" id="GO:0016747">
    <property type="term" value="F:acyltransferase activity, transferring groups other than amino-acyl groups"/>
    <property type="evidence" value="ECO:0007669"/>
    <property type="project" value="InterPro"/>
</dbReference>
<protein>
    <recommendedName>
        <fullName evidence="1">N-acetyltransferase domain-containing protein</fullName>
    </recommendedName>
</protein>
<accession>A0A6J4V447</accession>
<organism evidence="2">
    <name type="scientific">uncultured Thermomicrobiales bacterium</name>
    <dbReference type="NCBI Taxonomy" id="1645740"/>
    <lineage>
        <taxon>Bacteria</taxon>
        <taxon>Pseudomonadati</taxon>
        <taxon>Thermomicrobiota</taxon>
        <taxon>Thermomicrobia</taxon>
        <taxon>Thermomicrobiales</taxon>
        <taxon>environmental samples</taxon>
    </lineage>
</organism>
<proteinExistence type="predicted"/>
<feature type="domain" description="N-acetyltransferase" evidence="1">
    <location>
        <begin position="16"/>
        <end position="174"/>
    </location>
</feature>
<dbReference type="Pfam" id="PF13527">
    <property type="entry name" value="Acetyltransf_9"/>
    <property type="match status" value="1"/>
</dbReference>
<gene>
    <name evidence="2" type="ORF">AVDCRST_MAG59-2926</name>
</gene>
<evidence type="ECO:0000259" key="1">
    <source>
        <dbReference type="PROSITE" id="PS51186"/>
    </source>
</evidence>
<dbReference type="AlphaFoldDB" id="A0A6J4V447"/>
<dbReference type="InterPro" id="IPR000182">
    <property type="entry name" value="GNAT_dom"/>
</dbReference>
<sequence length="502" mass="53606">MPDHPLPLPQDLGGGLRLRSATPADADALVAFNGDVHADAPGQPDAAMASWTRDLLTRSHPTFRPDLFTIVEETGSGRIISSLNLIPQTWTYRGIELGVGRIELVGTHPEFRRRGLVRRQMEVAHGWSQGLGHLLQGITGIPWYYRRFGYALALDLGGARVVPVTGLPAAPSGDPEPYLLRPATTDDIPLLLRADDHGRRRSLLSSVRDASWWRYEIAGRSGAIAEWNRLWVVEPTTGEGKEGGEGAGTDAGPGARVGSAIGYVAVDSELRSGSLLVSACETEAGASWIALAPSLLRALRATGDRYATAADRAARAGVAHSSPEILAPSPDGSAVAGVTDPAGAGLEDATCDRLVLRLGAEHPLYDALPSRMRDERSPYAWYVRVADLPALLRHVAPVLDANLARSAAAGYTGELRLWFFTSGLRLGFAAGRLVEAAAWPEGTPEEAGATFPPLTFLHLVFGHRTLADLEYAFADCHAANDEARAVLEALFPKRPSFVAPLG</sequence>
<dbReference type="Gene3D" id="3.40.630.30">
    <property type="match status" value="1"/>
</dbReference>
<dbReference type="PROSITE" id="PS51186">
    <property type="entry name" value="GNAT"/>
    <property type="match status" value="1"/>
</dbReference>
<dbReference type="InterPro" id="IPR016181">
    <property type="entry name" value="Acyl_CoA_acyltransferase"/>
</dbReference>
<evidence type="ECO:0000313" key="2">
    <source>
        <dbReference type="EMBL" id="CAA9564866.1"/>
    </source>
</evidence>
<dbReference type="EMBL" id="CADCWF010000194">
    <property type="protein sequence ID" value="CAA9564866.1"/>
    <property type="molecule type" value="Genomic_DNA"/>
</dbReference>